<dbReference type="GO" id="GO:0005829">
    <property type="term" value="C:cytosol"/>
    <property type="evidence" value="ECO:0007669"/>
    <property type="project" value="TreeGrafter"/>
</dbReference>
<gene>
    <name evidence="2" type="ORF">HMPREF1544_08367</name>
</gene>
<sequence length="637" mass="71788">MTTMWKNYTNVNIAYAEAVAARYHAGDIVWIHDYQLLMVPHYLRQILPDAEIGMSIYANFPYYEHLASIYESRAMLESILLADHIGFQTKLDTRHFATACTRILNMECSPSSKQVGVFPSGVDNQLLLKSSVLERAREIRHLFPHKQIIFCRDTHVASVIRTLAALSQLLSENRYLMNHLVLIHLCSTRVPASDLKAVPEIVRQINQLYGNTDFVPVHFYHQELDREEREALMAAADLGLFLGSHSSTLTSAKEFVLSQYERHAPLIMSKDSSLVIPNGVITAVEDPSNISALVTALHDTLTMCSIDSEKRYESLYTFVLENDAITCAHRFLQTLVGHETLPLYAQQLIDAFRAASGKKLIIVCDNNDLIALSDGTESINPSGQGLLPHLETLSQNAANSVYVVSGKTEADLDKWSKSNTHSFGIGAEYGAFVQQPSDTSWKSTATSFTTEKKPTNWRRLITNLFQKYVKKVLGSYITYSKAMITLDFNKSFDSDKVSYYSKRCNEELANLVNLAATHGQKLRIFKSKAKIQVQKCSSLCSSEGYSTLIETLLETIQPNFVLCVGNANYEDKPMAFCEESMFSSLYGHSIDRNHLYTVSMKPKKCTMANWQLKDSEDMVNLFKQLVGNETKRNKHNL</sequence>
<dbReference type="GO" id="GO:0005992">
    <property type="term" value="P:trehalose biosynthetic process"/>
    <property type="evidence" value="ECO:0007669"/>
    <property type="project" value="InterPro"/>
</dbReference>
<dbReference type="InterPro" id="IPR001830">
    <property type="entry name" value="Glyco_trans_20"/>
</dbReference>
<dbReference type="STRING" id="1220926.S2JYF4"/>
<dbReference type="Proteomes" id="UP000014254">
    <property type="component" value="Unassembled WGS sequence"/>
</dbReference>
<protein>
    <submittedName>
        <fullName evidence="2">Uncharacterized protein</fullName>
    </submittedName>
</protein>
<evidence type="ECO:0000313" key="3">
    <source>
        <dbReference type="Proteomes" id="UP000014254"/>
    </source>
</evidence>
<evidence type="ECO:0000313" key="2">
    <source>
        <dbReference type="EMBL" id="EPB84865.1"/>
    </source>
</evidence>
<name>S2JYF4_MUCC1</name>
<comment type="similarity">
    <text evidence="1">In the N-terminal section; belongs to the glycosyltransferase 20 family.</text>
</comment>
<dbReference type="PANTHER" id="PTHR10788:SF123">
    <property type="entry name" value="TREHALOSE-PHOSPHATASE"/>
    <property type="match status" value="1"/>
</dbReference>
<dbReference type="InterPro" id="IPR023214">
    <property type="entry name" value="HAD_sf"/>
</dbReference>
<dbReference type="VEuPathDB" id="FungiDB:HMPREF1544_08367"/>
<dbReference type="OMA" id="ITCAHRF"/>
<dbReference type="GO" id="GO:0005946">
    <property type="term" value="C:alpha,alpha-trehalose-phosphate synthase complex (UDP-forming)"/>
    <property type="evidence" value="ECO:0007669"/>
    <property type="project" value="TreeGrafter"/>
</dbReference>
<dbReference type="Pfam" id="PF00982">
    <property type="entry name" value="Glyco_transf_20"/>
    <property type="match status" value="1"/>
</dbReference>
<dbReference type="Pfam" id="PF02358">
    <property type="entry name" value="Trehalose_PPase"/>
    <property type="match status" value="1"/>
</dbReference>
<organism evidence="2 3">
    <name type="scientific">Mucor circinelloides f. circinelloides (strain 1006PhL)</name>
    <name type="common">Mucormycosis agent</name>
    <name type="synonym">Calyptromyces circinelloides</name>
    <dbReference type="NCBI Taxonomy" id="1220926"/>
    <lineage>
        <taxon>Eukaryota</taxon>
        <taxon>Fungi</taxon>
        <taxon>Fungi incertae sedis</taxon>
        <taxon>Mucoromycota</taxon>
        <taxon>Mucoromycotina</taxon>
        <taxon>Mucoromycetes</taxon>
        <taxon>Mucorales</taxon>
        <taxon>Mucorineae</taxon>
        <taxon>Mucoraceae</taxon>
        <taxon>Mucor</taxon>
    </lineage>
</organism>
<dbReference type="OrthoDB" id="2262329at2759"/>
<reference evidence="3" key="1">
    <citation type="submission" date="2013-05" db="EMBL/GenBank/DDBJ databases">
        <title>The Genome sequence of Mucor circinelloides f. circinelloides 1006PhL.</title>
        <authorList>
            <consortium name="The Broad Institute Genomics Platform"/>
            <person name="Cuomo C."/>
            <person name="Earl A."/>
            <person name="Findley K."/>
            <person name="Lee S.C."/>
            <person name="Walker B."/>
            <person name="Young S."/>
            <person name="Zeng Q."/>
            <person name="Gargeya S."/>
            <person name="Fitzgerald M."/>
            <person name="Haas B."/>
            <person name="Abouelleil A."/>
            <person name="Allen A.W."/>
            <person name="Alvarado L."/>
            <person name="Arachchi H.M."/>
            <person name="Berlin A.M."/>
            <person name="Chapman S.B."/>
            <person name="Gainer-Dewar J."/>
            <person name="Goldberg J."/>
            <person name="Griggs A."/>
            <person name="Gujja S."/>
            <person name="Hansen M."/>
            <person name="Howarth C."/>
            <person name="Imamovic A."/>
            <person name="Ireland A."/>
            <person name="Larimer J."/>
            <person name="McCowan C."/>
            <person name="Murphy C."/>
            <person name="Pearson M."/>
            <person name="Poon T.W."/>
            <person name="Priest M."/>
            <person name="Roberts A."/>
            <person name="Saif S."/>
            <person name="Shea T."/>
            <person name="Sisk P."/>
            <person name="Sykes S."/>
            <person name="Wortman J."/>
            <person name="Nusbaum C."/>
            <person name="Birren B."/>
        </authorList>
    </citation>
    <scope>NUCLEOTIDE SEQUENCE [LARGE SCALE GENOMIC DNA]</scope>
    <source>
        <strain evidence="3">1006PhL</strain>
    </source>
</reference>
<dbReference type="AlphaFoldDB" id="S2JYF4"/>
<dbReference type="GO" id="GO:0003825">
    <property type="term" value="F:alpha,alpha-trehalose-phosphate synthase (UDP-forming) activity"/>
    <property type="evidence" value="ECO:0007669"/>
    <property type="project" value="TreeGrafter"/>
</dbReference>
<dbReference type="eggNOG" id="KOG1050">
    <property type="taxonomic scope" value="Eukaryota"/>
</dbReference>
<dbReference type="PANTHER" id="PTHR10788">
    <property type="entry name" value="TREHALOSE-6-PHOSPHATE SYNTHASE"/>
    <property type="match status" value="1"/>
</dbReference>
<dbReference type="Gene3D" id="3.40.50.1000">
    <property type="entry name" value="HAD superfamily/HAD-like"/>
    <property type="match status" value="1"/>
</dbReference>
<dbReference type="InParanoid" id="S2JYF4"/>
<proteinExistence type="inferred from homology"/>
<keyword evidence="3" id="KW-1185">Reference proteome</keyword>
<accession>S2JYF4</accession>
<dbReference type="SUPFAM" id="SSF53756">
    <property type="entry name" value="UDP-Glycosyltransferase/glycogen phosphorylase"/>
    <property type="match status" value="1"/>
</dbReference>
<evidence type="ECO:0000256" key="1">
    <source>
        <dbReference type="ARBA" id="ARBA00005409"/>
    </source>
</evidence>
<dbReference type="Gene3D" id="3.30.70.1020">
    <property type="entry name" value="Trehalose-6-phosphate phosphatase related protein, domain 2"/>
    <property type="match status" value="1"/>
</dbReference>
<dbReference type="EMBL" id="KE124027">
    <property type="protein sequence ID" value="EPB84865.1"/>
    <property type="molecule type" value="Genomic_DNA"/>
</dbReference>
<dbReference type="GO" id="GO:0004805">
    <property type="term" value="F:trehalose-phosphatase activity"/>
    <property type="evidence" value="ECO:0007669"/>
    <property type="project" value="TreeGrafter"/>
</dbReference>
<dbReference type="InterPro" id="IPR003337">
    <property type="entry name" value="Trehalose_PPase"/>
</dbReference>
<dbReference type="Gene3D" id="3.40.50.2000">
    <property type="entry name" value="Glycogen Phosphorylase B"/>
    <property type="match status" value="2"/>
</dbReference>